<organism evidence="5 6">
    <name type="scientific">Peribacillus simplex</name>
    <dbReference type="NCBI Taxonomy" id="1478"/>
    <lineage>
        <taxon>Bacteria</taxon>
        <taxon>Bacillati</taxon>
        <taxon>Bacillota</taxon>
        <taxon>Bacilli</taxon>
        <taxon>Bacillales</taxon>
        <taxon>Bacillaceae</taxon>
        <taxon>Peribacillus</taxon>
    </lineage>
</organism>
<evidence type="ECO:0000313" key="6">
    <source>
        <dbReference type="Proteomes" id="UP001178277"/>
    </source>
</evidence>
<dbReference type="GO" id="GO:0004553">
    <property type="term" value="F:hydrolase activity, hydrolyzing O-glycosyl compounds"/>
    <property type="evidence" value="ECO:0007669"/>
    <property type="project" value="InterPro"/>
</dbReference>
<dbReference type="InterPro" id="IPR036779">
    <property type="entry name" value="LysM_dom_sf"/>
</dbReference>
<protein>
    <submittedName>
        <fullName evidence="5">LysM peptidoglycan-binding domain-containing protein</fullName>
    </submittedName>
</protein>
<dbReference type="SUPFAM" id="SSF54106">
    <property type="entry name" value="LysM domain"/>
    <property type="match status" value="2"/>
</dbReference>
<dbReference type="Proteomes" id="UP001178277">
    <property type="component" value="Unassembled WGS sequence"/>
</dbReference>
<dbReference type="SMART" id="SM00257">
    <property type="entry name" value="LysM"/>
    <property type="match status" value="2"/>
</dbReference>
<proteinExistence type="predicted"/>
<dbReference type="RefSeq" id="WP_305160474.1">
    <property type="nucleotide sequence ID" value="NZ_JAUUTP010000011.1"/>
</dbReference>
<dbReference type="AlphaFoldDB" id="A0AA90T1L8"/>
<dbReference type="InterPro" id="IPR018392">
    <property type="entry name" value="LysM"/>
</dbReference>
<dbReference type="PANTHER" id="PTHR39160">
    <property type="entry name" value="CELL WALL-BINDING PROTEIN YOCH"/>
    <property type="match status" value="1"/>
</dbReference>
<dbReference type="GO" id="GO:0019867">
    <property type="term" value="C:outer membrane"/>
    <property type="evidence" value="ECO:0007669"/>
    <property type="project" value="InterPro"/>
</dbReference>
<name>A0AA90T1L8_9BACI</name>
<dbReference type="InterPro" id="IPR036908">
    <property type="entry name" value="RlpA-like_sf"/>
</dbReference>
<dbReference type="Pfam" id="PF06725">
    <property type="entry name" value="3D"/>
    <property type="match status" value="1"/>
</dbReference>
<evidence type="ECO:0000259" key="4">
    <source>
        <dbReference type="PROSITE" id="PS51782"/>
    </source>
</evidence>
<dbReference type="Gene3D" id="3.10.350.10">
    <property type="entry name" value="LysM domain"/>
    <property type="match status" value="2"/>
</dbReference>
<comment type="caution">
    <text evidence="5">The sequence shown here is derived from an EMBL/GenBank/DDBJ whole genome shotgun (WGS) entry which is preliminary data.</text>
</comment>
<feature type="chain" id="PRO_5041641039" evidence="3">
    <location>
        <begin position="25"/>
        <end position="277"/>
    </location>
</feature>
<accession>A0AA90T1L8</accession>
<feature type="domain" description="LysM" evidence="4">
    <location>
        <begin position="72"/>
        <end position="115"/>
    </location>
</feature>
<dbReference type="CDD" id="cd00118">
    <property type="entry name" value="LysM"/>
    <property type="match status" value="2"/>
</dbReference>
<feature type="domain" description="LysM" evidence="4">
    <location>
        <begin position="25"/>
        <end position="68"/>
    </location>
</feature>
<evidence type="ECO:0000256" key="3">
    <source>
        <dbReference type="SAM" id="SignalP"/>
    </source>
</evidence>
<reference evidence="5" key="1">
    <citation type="submission" date="2023-07" db="EMBL/GenBank/DDBJ databases">
        <title>Murine gut Bacillus species.</title>
        <authorList>
            <person name="Gutman E."/>
            <person name="Hashuel R."/>
            <person name="Litvak Y."/>
        </authorList>
    </citation>
    <scope>NUCLEOTIDE SEQUENCE</scope>
    <source>
        <strain evidence="5">RU283</strain>
    </source>
</reference>
<dbReference type="SUPFAM" id="SSF50685">
    <property type="entry name" value="Barwin-like endoglucanases"/>
    <property type="match status" value="1"/>
</dbReference>
<feature type="compositionally biased region" description="Basic and acidic residues" evidence="2">
    <location>
        <begin position="142"/>
        <end position="152"/>
    </location>
</feature>
<dbReference type="Pfam" id="PF01476">
    <property type="entry name" value="LysM"/>
    <property type="match status" value="2"/>
</dbReference>
<gene>
    <name evidence="5" type="ORF">Q8G35_12285</name>
</gene>
<evidence type="ECO:0000256" key="1">
    <source>
        <dbReference type="ARBA" id="ARBA00022729"/>
    </source>
</evidence>
<feature type="compositionally biased region" description="Polar residues" evidence="2">
    <location>
        <begin position="168"/>
        <end position="179"/>
    </location>
</feature>
<evidence type="ECO:0000256" key="2">
    <source>
        <dbReference type="SAM" id="MobiDB-lite"/>
    </source>
</evidence>
<dbReference type="EMBL" id="JAUUTP010000011">
    <property type="protein sequence ID" value="MDP1419189.1"/>
    <property type="molecule type" value="Genomic_DNA"/>
</dbReference>
<feature type="signal peptide" evidence="3">
    <location>
        <begin position="1"/>
        <end position="24"/>
    </location>
</feature>
<keyword evidence="1 3" id="KW-0732">Signal</keyword>
<evidence type="ECO:0000313" key="5">
    <source>
        <dbReference type="EMBL" id="MDP1419189.1"/>
    </source>
</evidence>
<dbReference type="GO" id="GO:0009254">
    <property type="term" value="P:peptidoglycan turnover"/>
    <property type="evidence" value="ECO:0007669"/>
    <property type="project" value="InterPro"/>
</dbReference>
<dbReference type="PROSITE" id="PS51782">
    <property type="entry name" value="LYSM"/>
    <property type="match status" value="2"/>
</dbReference>
<dbReference type="InterPro" id="IPR051933">
    <property type="entry name" value="Resuscitation_pf_RpfB"/>
</dbReference>
<sequence length="277" mass="29520">MKKSILSLAAAAAISGAFTIPVQAEDVKVKDGDTLWGISQTYKVSIEDIKSWNDLSSDAIYVGETIHISQEKHYKVKSGDTLSDIADKYDVAVNDIKSWNGLNSDTIHPNQELIIKPAANKVEAASVEPAQKSEQAAPVEQSEPKEESKPVEQSKPAEQTKPVEQSEPADTNNESQDQPESGKEITVSATAYTADCQGCSGTTATGVDLKANPDAKVIAVDPSVIPLGSKVYVEGYGYATAADTGSAIKGNRVDIFVPNEQDAVNWGVKSVKVQILN</sequence>
<feature type="region of interest" description="Disordered" evidence="2">
    <location>
        <begin position="125"/>
        <end position="184"/>
    </location>
</feature>
<dbReference type="InterPro" id="IPR010611">
    <property type="entry name" value="3D_dom"/>
</dbReference>
<dbReference type="Gene3D" id="2.40.40.10">
    <property type="entry name" value="RlpA-like domain"/>
    <property type="match status" value="1"/>
</dbReference>
<dbReference type="PANTHER" id="PTHR39160:SF6">
    <property type="entry name" value="CELL WALL-BINDING PROTEIN YOCH"/>
    <property type="match status" value="1"/>
</dbReference>
<dbReference type="CDD" id="cd22786">
    <property type="entry name" value="DPBB_YuiC-like"/>
    <property type="match status" value="1"/>
</dbReference>